<protein>
    <submittedName>
        <fullName evidence="2">Uncharacterized protein</fullName>
    </submittedName>
</protein>
<name>A0A194VTW8_CYTMA</name>
<feature type="compositionally biased region" description="Acidic residues" evidence="1">
    <location>
        <begin position="183"/>
        <end position="197"/>
    </location>
</feature>
<feature type="region of interest" description="Disordered" evidence="1">
    <location>
        <begin position="1"/>
        <end position="25"/>
    </location>
</feature>
<proteinExistence type="predicted"/>
<dbReference type="AlphaFoldDB" id="A0A194VTW8"/>
<dbReference type="PANTHER" id="PTHR39474:SF1">
    <property type="entry name" value="FUNGAL SPECIFIC TRANSCRIPTION FACTOR"/>
    <property type="match status" value="1"/>
</dbReference>
<feature type="region of interest" description="Disordered" evidence="1">
    <location>
        <begin position="54"/>
        <end position="219"/>
    </location>
</feature>
<evidence type="ECO:0000313" key="3">
    <source>
        <dbReference type="Proteomes" id="UP000078559"/>
    </source>
</evidence>
<reference evidence="2" key="1">
    <citation type="submission" date="2014-12" db="EMBL/GenBank/DDBJ databases">
        <title>Genome Sequence of Valsa Canker Pathogens Uncovers a Specific Adaption of Colonization on Woody Bark.</title>
        <authorList>
            <person name="Yin Z."/>
            <person name="Liu H."/>
            <person name="Gao X."/>
            <person name="Li Z."/>
            <person name="Song N."/>
            <person name="Ke X."/>
            <person name="Dai Q."/>
            <person name="Wu Y."/>
            <person name="Sun Y."/>
            <person name="Xu J.-R."/>
            <person name="Kang Z.K."/>
            <person name="Wang L."/>
            <person name="Huang L."/>
        </authorList>
    </citation>
    <scope>NUCLEOTIDE SEQUENCE [LARGE SCALE GENOMIC DNA]</scope>
    <source>
        <strain evidence="2">03-8</strain>
    </source>
</reference>
<keyword evidence="3" id="KW-1185">Reference proteome</keyword>
<feature type="compositionally biased region" description="Low complexity" evidence="1">
    <location>
        <begin position="123"/>
        <end position="175"/>
    </location>
</feature>
<dbReference type="PANTHER" id="PTHR39474">
    <property type="entry name" value="UNNAMED PRODUCT"/>
    <property type="match status" value="1"/>
</dbReference>
<dbReference type="OrthoDB" id="4590138at2759"/>
<evidence type="ECO:0000256" key="1">
    <source>
        <dbReference type="SAM" id="MobiDB-lite"/>
    </source>
</evidence>
<evidence type="ECO:0000313" key="2">
    <source>
        <dbReference type="EMBL" id="KUI67368.1"/>
    </source>
</evidence>
<sequence length="291" mass="31377">MKTIQRLGQRPRIINSTPPTTLHTSRALISPSASRHHRQYYHHQYQPSATIHTDHYHHHHHQQQQQQKTPPPPVPPPRLNPNHPLVPPSPLQHRLGAIIHNNYHPTPGTRMLSSARPTAGQDAASAASTQPAAGSTQASGTNQQPAAGAPGAASTPSPAPAPGAAARQDGAAADLGRGGEVREQEEEQEEEEEEEEQGVAPSGGALSLPAPSEGGDVQTLEVDGKPITLDHMGPIVVHKDGTMSRIANWSEMAEIERRNTMRILIKRNQVRLSALREALPKEGERETKASS</sequence>
<organism evidence="2 3">
    <name type="scientific">Cytospora mali</name>
    <name type="common">Apple Valsa canker fungus</name>
    <name type="synonym">Valsa mali</name>
    <dbReference type="NCBI Taxonomy" id="578113"/>
    <lineage>
        <taxon>Eukaryota</taxon>
        <taxon>Fungi</taxon>
        <taxon>Dikarya</taxon>
        <taxon>Ascomycota</taxon>
        <taxon>Pezizomycotina</taxon>
        <taxon>Sordariomycetes</taxon>
        <taxon>Sordariomycetidae</taxon>
        <taxon>Diaporthales</taxon>
        <taxon>Cytosporaceae</taxon>
        <taxon>Cytospora</taxon>
    </lineage>
</organism>
<accession>A0A194VTW8</accession>
<feature type="compositionally biased region" description="Pro residues" evidence="1">
    <location>
        <begin position="69"/>
        <end position="90"/>
    </location>
</feature>
<dbReference type="Proteomes" id="UP000078559">
    <property type="component" value="Chromosome 3"/>
</dbReference>
<gene>
    <name evidence="2" type="ORF">VM1G_03485</name>
</gene>
<dbReference type="EMBL" id="CM003100">
    <property type="protein sequence ID" value="KUI67368.1"/>
    <property type="molecule type" value="Genomic_DNA"/>
</dbReference>
<feature type="compositionally biased region" description="Polar residues" evidence="1">
    <location>
        <begin position="14"/>
        <end position="24"/>
    </location>
</feature>